<dbReference type="EMBL" id="BMGJ01000008">
    <property type="protein sequence ID" value="GGD67471.1"/>
    <property type="molecule type" value="Genomic_DNA"/>
</dbReference>
<evidence type="ECO:0000256" key="9">
    <source>
        <dbReference type="ARBA" id="ARBA00022842"/>
    </source>
</evidence>
<dbReference type="PANTHER" id="PTHR43344">
    <property type="entry name" value="PHOSPHOSERINE PHOSPHATASE"/>
    <property type="match status" value="1"/>
</dbReference>
<dbReference type="SUPFAM" id="SSF56784">
    <property type="entry name" value="HAD-like"/>
    <property type="match status" value="1"/>
</dbReference>
<comment type="catalytic activity">
    <reaction evidence="12">
        <text>O-phospho-L-serine + H2O = L-serine + phosphate</text>
        <dbReference type="Rhea" id="RHEA:21208"/>
        <dbReference type="ChEBI" id="CHEBI:15377"/>
        <dbReference type="ChEBI" id="CHEBI:33384"/>
        <dbReference type="ChEBI" id="CHEBI:43474"/>
        <dbReference type="ChEBI" id="CHEBI:57524"/>
        <dbReference type="EC" id="3.1.3.3"/>
    </reaction>
</comment>
<evidence type="ECO:0000256" key="7">
    <source>
        <dbReference type="ARBA" id="ARBA00022723"/>
    </source>
</evidence>
<evidence type="ECO:0000256" key="2">
    <source>
        <dbReference type="ARBA" id="ARBA00005135"/>
    </source>
</evidence>
<dbReference type="Pfam" id="PF00702">
    <property type="entry name" value="Hydrolase"/>
    <property type="match status" value="1"/>
</dbReference>
<sequence>MTELQLQSSQRHSSQFLRQLFEIPDLKLSQLQPEKVCTNLSAEQLGGMACSMGGEKPPEVSQNWQSARLVIRAQALTLDKILNVQQALQDRVQVKEIHAVVKAGCEQEYAVVMNVAMAPEGLQEDRLHKLALAYQLELNLLTCPPRLNKPGLLLMDMDSTMIAMECIDEIAKLAGVGEQVSEVTEQAMQGKLDFAESLRNRVACLEQASEETLWQIREAMPLMPGLEKLVSVLKRHGWKVALVSGGFTFFADYLKLRLGLDFARANELEIIDGRLTGRVQGEIVDATVKAQTLEELAQRFGIDKQQTVAMGDGANDLKMMAQAGLGVAYKAKPVVLGQADAAIRFAGLDELLYLLDD</sequence>
<dbReference type="InterPro" id="IPR036412">
    <property type="entry name" value="HAD-like_sf"/>
</dbReference>
<dbReference type="SFLD" id="SFLDG01137">
    <property type="entry name" value="C1.6.1:_Phosphoserine_Phosphat"/>
    <property type="match status" value="1"/>
</dbReference>
<evidence type="ECO:0000256" key="10">
    <source>
        <dbReference type="ARBA" id="ARBA00023299"/>
    </source>
</evidence>
<protein>
    <recommendedName>
        <fullName evidence="5">Phosphoserine phosphatase</fullName>
        <ecNumber evidence="4">3.1.3.3</ecNumber>
    </recommendedName>
    <alternativeName>
        <fullName evidence="11">O-phosphoserine phosphohydrolase</fullName>
    </alternativeName>
</protein>
<comment type="caution">
    <text evidence="14">The sequence shown here is derived from an EMBL/GenBank/DDBJ whole genome shotgun (WGS) entry which is preliminary data.</text>
</comment>
<dbReference type="PANTHER" id="PTHR43344:SF2">
    <property type="entry name" value="PHOSPHOSERINE PHOSPHATASE"/>
    <property type="match status" value="1"/>
</dbReference>
<keyword evidence="8" id="KW-0378">Hydrolase</keyword>
<evidence type="ECO:0000256" key="1">
    <source>
        <dbReference type="ARBA" id="ARBA00001946"/>
    </source>
</evidence>
<comment type="pathway">
    <text evidence="2">Amino-acid biosynthesis; L-serine biosynthesis; L-serine from 3-phospho-D-glycerate: step 3/3.</text>
</comment>
<dbReference type="NCBIfam" id="TIGR01488">
    <property type="entry name" value="HAD-SF-IB"/>
    <property type="match status" value="1"/>
</dbReference>
<keyword evidence="7" id="KW-0479">Metal-binding</keyword>
<keyword evidence="10" id="KW-0718">Serine biosynthesis</keyword>
<dbReference type="InterPro" id="IPR023214">
    <property type="entry name" value="HAD_sf"/>
</dbReference>
<keyword evidence="6" id="KW-0028">Amino-acid biosynthesis</keyword>
<evidence type="ECO:0000256" key="3">
    <source>
        <dbReference type="ARBA" id="ARBA00009184"/>
    </source>
</evidence>
<comment type="catalytic activity">
    <reaction evidence="13">
        <text>O-phospho-D-serine + H2O = D-serine + phosphate</text>
        <dbReference type="Rhea" id="RHEA:24873"/>
        <dbReference type="ChEBI" id="CHEBI:15377"/>
        <dbReference type="ChEBI" id="CHEBI:35247"/>
        <dbReference type="ChEBI" id="CHEBI:43474"/>
        <dbReference type="ChEBI" id="CHEBI:58680"/>
        <dbReference type="EC" id="3.1.3.3"/>
    </reaction>
</comment>
<dbReference type="Gene3D" id="3.40.50.1000">
    <property type="entry name" value="HAD superfamily/HAD-like"/>
    <property type="match status" value="1"/>
</dbReference>
<dbReference type="Gene3D" id="1.10.150.210">
    <property type="entry name" value="Phosphoserine phosphatase, domain 2"/>
    <property type="match status" value="1"/>
</dbReference>
<dbReference type="SFLD" id="SFLDF00029">
    <property type="entry name" value="phosphoserine_phosphatase"/>
    <property type="match status" value="1"/>
</dbReference>
<reference evidence="15" key="1">
    <citation type="journal article" date="2019" name="Int. J. Syst. Evol. Microbiol.">
        <title>The Global Catalogue of Microorganisms (GCM) 10K type strain sequencing project: providing services to taxonomists for standard genome sequencing and annotation.</title>
        <authorList>
            <consortium name="The Broad Institute Genomics Platform"/>
            <consortium name="The Broad Institute Genome Sequencing Center for Infectious Disease"/>
            <person name="Wu L."/>
            <person name="Ma J."/>
        </authorList>
    </citation>
    <scope>NUCLEOTIDE SEQUENCE [LARGE SCALE GENOMIC DNA]</scope>
    <source>
        <strain evidence="15">CGMCC 1.12923</strain>
    </source>
</reference>
<dbReference type="SFLD" id="SFLDS00003">
    <property type="entry name" value="Haloacid_Dehalogenase"/>
    <property type="match status" value="1"/>
</dbReference>
<evidence type="ECO:0000256" key="5">
    <source>
        <dbReference type="ARBA" id="ARBA00015196"/>
    </source>
</evidence>
<keyword evidence="15" id="KW-1185">Reference proteome</keyword>
<accession>A0ABQ1RE39</accession>
<gene>
    <name evidence="14" type="ORF">GCM10011357_23310</name>
</gene>
<dbReference type="RefSeq" id="WP_229748128.1">
    <property type="nucleotide sequence ID" value="NZ_BMGJ01000008.1"/>
</dbReference>
<evidence type="ECO:0000256" key="6">
    <source>
        <dbReference type="ARBA" id="ARBA00022605"/>
    </source>
</evidence>
<dbReference type="InterPro" id="IPR004469">
    <property type="entry name" value="PSP"/>
</dbReference>
<dbReference type="SFLD" id="SFLDG01136">
    <property type="entry name" value="C1.6:_Phosphoserine_Phosphatas"/>
    <property type="match status" value="1"/>
</dbReference>
<evidence type="ECO:0000256" key="13">
    <source>
        <dbReference type="ARBA" id="ARBA00048523"/>
    </source>
</evidence>
<dbReference type="Gene3D" id="3.30.70.2020">
    <property type="match status" value="1"/>
</dbReference>
<evidence type="ECO:0000256" key="12">
    <source>
        <dbReference type="ARBA" id="ARBA00048138"/>
    </source>
</evidence>
<dbReference type="InterPro" id="IPR050582">
    <property type="entry name" value="HAD-like_SerB"/>
</dbReference>
<organism evidence="14 15">
    <name type="scientific">Lacimicrobium alkaliphilum</name>
    <dbReference type="NCBI Taxonomy" id="1526571"/>
    <lineage>
        <taxon>Bacteria</taxon>
        <taxon>Pseudomonadati</taxon>
        <taxon>Pseudomonadota</taxon>
        <taxon>Gammaproteobacteria</taxon>
        <taxon>Alteromonadales</taxon>
        <taxon>Alteromonadaceae</taxon>
        <taxon>Lacimicrobium</taxon>
    </lineage>
</organism>
<dbReference type="CDD" id="cd07500">
    <property type="entry name" value="HAD_PSP"/>
    <property type="match status" value="1"/>
</dbReference>
<dbReference type="NCBIfam" id="TIGR00338">
    <property type="entry name" value="serB"/>
    <property type="match status" value="1"/>
</dbReference>
<dbReference type="EC" id="3.1.3.3" evidence="4"/>
<evidence type="ECO:0000256" key="11">
    <source>
        <dbReference type="ARBA" id="ARBA00031693"/>
    </source>
</evidence>
<comment type="similarity">
    <text evidence="3">Belongs to the HAD-like hydrolase superfamily. SerB family.</text>
</comment>
<name>A0ABQ1RE39_9ALTE</name>
<evidence type="ECO:0000313" key="15">
    <source>
        <dbReference type="Proteomes" id="UP000614272"/>
    </source>
</evidence>
<keyword evidence="9" id="KW-0460">Magnesium</keyword>
<comment type="cofactor">
    <cofactor evidence="1">
        <name>Mg(2+)</name>
        <dbReference type="ChEBI" id="CHEBI:18420"/>
    </cofactor>
</comment>
<evidence type="ECO:0000256" key="4">
    <source>
        <dbReference type="ARBA" id="ARBA00012640"/>
    </source>
</evidence>
<dbReference type="Proteomes" id="UP000614272">
    <property type="component" value="Unassembled WGS sequence"/>
</dbReference>
<evidence type="ECO:0000256" key="8">
    <source>
        <dbReference type="ARBA" id="ARBA00022801"/>
    </source>
</evidence>
<evidence type="ECO:0000313" key="14">
    <source>
        <dbReference type="EMBL" id="GGD67471.1"/>
    </source>
</evidence>
<proteinExistence type="inferred from homology"/>